<organism evidence="2 3">
    <name type="scientific">Hypnocyclicus thermotrophus</name>
    <dbReference type="NCBI Taxonomy" id="1627895"/>
    <lineage>
        <taxon>Bacteria</taxon>
        <taxon>Fusobacteriati</taxon>
        <taxon>Fusobacteriota</taxon>
        <taxon>Fusobacteriia</taxon>
        <taxon>Fusobacteriales</taxon>
        <taxon>Fusobacteriaceae</taxon>
        <taxon>Hypnocyclicus</taxon>
    </lineage>
</organism>
<keyword evidence="3" id="KW-1185">Reference proteome</keyword>
<feature type="transmembrane region" description="Helical" evidence="1">
    <location>
        <begin position="12"/>
        <end position="32"/>
    </location>
</feature>
<dbReference type="AlphaFoldDB" id="A0AA46DY82"/>
<dbReference type="EMBL" id="SOBG01000005">
    <property type="protein sequence ID" value="TDT69791.1"/>
    <property type="molecule type" value="Genomic_DNA"/>
</dbReference>
<protein>
    <submittedName>
        <fullName evidence="2">Uncharacterized protein</fullName>
    </submittedName>
</protein>
<evidence type="ECO:0000313" key="2">
    <source>
        <dbReference type="EMBL" id="TDT69791.1"/>
    </source>
</evidence>
<dbReference type="Proteomes" id="UP000294678">
    <property type="component" value="Unassembled WGS sequence"/>
</dbReference>
<accession>A0AA46DY82</accession>
<proteinExistence type="predicted"/>
<keyword evidence="1" id="KW-0812">Transmembrane</keyword>
<keyword evidence="1" id="KW-1133">Transmembrane helix</keyword>
<gene>
    <name evidence="2" type="ORF">EV215_1330</name>
</gene>
<name>A0AA46DY82_9FUSO</name>
<evidence type="ECO:0000256" key="1">
    <source>
        <dbReference type="SAM" id="Phobius"/>
    </source>
</evidence>
<dbReference type="RefSeq" id="WP_134113202.1">
    <property type="nucleotide sequence ID" value="NZ_SOBG01000005.1"/>
</dbReference>
<comment type="caution">
    <text evidence="2">The sequence shown here is derived from an EMBL/GenBank/DDBJ whole genome shotgun (WGS) entry which is preliminary data.</text>
</comment>
<sequence>MNNKKIEKNGSALILVILLLSFFMAISLNLLYMSEEKGKRAGYKIVGQKHLSYIDESSSIGYYELYLADKYVKLGYIYDDTNTIFTGSKKDYFGKKAKYENYSSLGYFPSIPTTSEPAIAGVVIGNYIDYFTSYWNVDFNSTDQAIIILENKTSGKVDNRTWTNYENKVVKLWYDPSTTKQSIGGYKLLDITYPNGMSDFSSFTSGNNYDFEVKYIKTLVFPEIIESGKKIVEESIYDINVYQSISLETLAGYSSSTTIDKDKINIISQNIDKIEVIKRKK</sequence>
<reference evidence="2 3" key="1">
    <citation type="submission" date="2019-03" db="EMBL/GenBank/DDBJ databases">
        <title>Genomic Encyclopedia of Type Strains, Phase IV (KMG-IV): sequencing the most valuable type-strain genomes for metagenomic binning, comparative biology and taxonomic classification.</title>
        <authorList>
            <person name="Goeker M."/>
        </authorList>
    </citation>
    <scope>NUCLEOTIDE SEQUENCE [LARGE SCALE GENOMIC DNA]</scope>
    <source>
        <strain evidence="2 3">DSM 100055</strain>
    </source>
</reference>
<keyword evidence="1" id="KW-0472">Membrane</keyword>
<evidence type="ECO:0000313" key="3">
    <source>
        <dbReference type="Proteomes" id="UP000294678"/>
    </source>
</evidence>